<dbReference type="Pfam" id="PF13419">
    <property type="entry name" value="HAD_2"/>
    <property type="match status" value="1"/>
</dbReference>
<dbReference type="RefSeq" id="WP_042545105.1">
    <property type="nucleotide sequence ID" value="NZ_JXSQ01000027.1"/>
</dbReference>
<dbReference type="Gene3D" id="3.40.50.1000">
    <property type="entry name" value="HAD superfamily/HAD-like"/>
    <property type="match status" value="1"/>
</dbReference>
<dbReference type="InterPro" id="IPR023198">
    <property type="entry name" value="PGP-like_dom2"/>
</dbReference>
<dbReference type="AlphaFoldDB" id="A0A0D0IIZ2"/>
<protein>
    <submittedName>
        <fullName evidence="1">Phosphatase</fullName>
    </submittedName>
</protein>
<dbReference type="InterPro" id="IPR050155">
    <property type="entry name" value="HAD-like_hydrolase_sf"/>
</dbReference>
<dbReference type="PANTHER" id="PTHR43434">
    <property type="entry name" value="PHOSPHOGLYCOLATE PHOSPHATASE"/>
    <property type="match status" value="1"/>
</dbReference>
<reference evidence="1 2" key="1">
    <citation type="submission" date="2015-01" db="EMBL/GenBank/DDBJ databases">
        <title>Draft genome sequence of Leucobacter komagatae strain VKM ST2845.</title>
        <authorList>
            <person name="Karlyshev A.V."/>
            <person name="Kudryashova E.B."/>
        </authorList>
    </citation>
    <scope>NUCLEOTIDE SEQUENCE [LARGE SCALE GENOMIC DNA]</scope>
    <source>
        <strain evidence="1 2">VKM ST2845</strain>
    </source>
</reference>
<evidence type="ECO:0000313" key="2">
    <source>
        <dbReference type="Proteomes" id="UP000032120"/>
    </source>
</evidence>
<dbReference type="SFLD" id="SFLDS00003">
    <property type="entry name" value="Haloacid_Dehalogenase"/>
    <property type="match status" value="1"/>
</dbReference>
<dbReference type="InterPro" id="IPR036412">
    <property type="entry name" value="HAD-like_sf"/>
</dbReference>
<accession>A0A0D0IIZ2</accession>
<dbReference type="SUPFAM" id="SSF56784">
    <property type="entry name" value="HAD-like"/>
    <property type="match status" value="1"/>
</dbReference>
<dbReference type="PANTHER" id="PTHR43434:SF20">
    <property type="entry name" value="5'-NUCLEOTIDASE"/>
    <property type="match status" value="1"/>
</dbReference>
<dbReference type="InterPro" id="IPR023214">
    <property type="entry name" value="HAD_sf"/>
</dbReference>
<sequence length="222" mass="23884">MDRSAFSCILWDVDGTIADASRGMFARLTTVLESFGRPTPTTDELALWMGPPMLESFQQRARMSTEEAQEALTRYRGLSSGEGYAASVDLYPGVPEIVRAVSAAGVPQSTASTKPEVQVRAILDHFGLLPEFTALSGARSGIEGQLDGKAFVVERALERLSAAGADVSRPVLIGDRHHDVDGGAEHNVPVIFVDWGFGLPEEAAGAIHHVMTPEELRALILR</sequence>
<dbReference type="EMBL" id="JXSQ01000027">
    <property type="protein sequence ID" value="KIP51629.1"/>
    <property type="molecule type" value="Genomic_DNA"/>
</dbReference>
<comment type="caution">
    <text evidence="1">The sequence shown here is derived from an EMBL/GenBank/DDBJ whole genome shotgun (WGS) entry which is preliminary data.</text>
</comment>
<organism evidence="1 2">
    <name type="scientific">Leucobacter komagatae</name>
    <dbReference type="NCBI Taxonomy" id="55969"/>
    <lineage>
        <taxon>Bacteria</taxon>
        <taxon>Bacillati</taxon>
        <taxon>Actinomycetota</taxon>
        <taxon>Actinomycetes</taxon>
        <taxon>Micrococcales</taxon>
        <taxon>Microbacteriaceae</taxon>
        <taxon>Leucobacter</taxon>
    </lineage>
</organism>
<evidence type="ECO:0000313" key="1">
    <source>
        <dbReference type="EMBL" id="KIP51629.1"/>
    </source>
</evidence>
<dbReference type="GO" id="GO:0005829">
    <property type="term" value="C:cytosol"/>
    <property type="evidence" value="ECO:0007669"/>
    <property type="project" value="TreeGrafter"/>
</dbReference>
<gene>
    <name evidence="1" type="ORF">SD72_14115</name>
</gene>
<name>A0A0D0IIZ2_9MICO</name>
<dbReference type="SFLD" id="SFLDG01129">
    <property type="entry name" value="C1.5:_HAD__Beta-PGM__Phosphata"/>
    <property type="match status" value="1"/>
</dbReference>
<dbReference type="OrthoDB" id="9776368at2"/>
<dbReference type="GO" id="GO:0004713">
    <property type="term" value="F:protein tyrosine kinase activity"/>
    <property type="evidence" value="ECO:0007669"/>
    <property type="project" value="TreeGrafter"/>
</dbReference>
<keyword evidence="2" id="KW-1185">Reference proteome</keyword>
<dbReference type="Gene3D" id="1.10.150.240">
    <property type="entry name" value="Putative phosphatase, domain 2"/>
    <property type="match status" value="1"/>
</dbReference>
<dbReference type="InterPro" id="IPR041492">
    <property type="entry name" value="HAD_2"/>
</dbReference>
<proteinExistence type="predicted"/>
<dbReference type="Proteomes" id="UP000032120">
    <property type="component" value="Unassembled WGS sequence"/>
</dbReference>